<feature type="domain" description="Phosphoribosyl-dephospho-CoA transferase MdcG C-terminal" evidence="3">
    <location>
        <begin position="101"/>
        <end position="213"/>
    </location>
</feature>
<dbReference type="InterPro" id="IPR048903">
    <property type="entry name" value="MdcG_N"/>
</dbReference>
<dbReference type="NCBIfam" id="TIGR03135">
    <property type="entry name" value="malonate_mdcG"/>
    <property type="match status" value="1"/>
</dbReference>
<feature type="domain" description="Phosphoribosyl-dephospho-CoA transferase MdcG N-terminal" evidence="4">
    <location>
        <begin position="12"/>
        <end position="86"/>
    </location>
</feature>
<reference evidence="5 6" key="1">
    <citation type="submission" date="2018-01" db="EMBL/GenBank/DDBJ databases">
        <title>Species boundaries and ecological features among Paraburkholderia terrae DSMZ17804T, P. hospita DSMZ17164T and P. caribensis DSMZ13236T.</title>
        <authorList>
            <person name="Pratama A.A."/>
        </authorList>
    </citation>
    <scope>NUCLEOTIDE SEQUENCE [LARGE SCALE GENOMIC DNA]</scope>
    <source>
        <strain evidence="5 6">DSM 17804</strain>
    </source>
</reference>
<dbReference type="Proteomes" id="UP000243502">
    <property type="component" value="Chromosome 4"/>
</dbReference>
<dbReference type="OrthoDB" id="1275217at2"/>
<organism evidence="5 6">
    <name type="scientific">Paraburkholderia terrae</name>
    <dbReference type="NCBI Taxonomy" id="311230"/>
    <lineage>
        <taxon>Bacteria</taxon>
        <taxon>Pseudomonadati</taxon>
        <taxon>Pseudomonadota</taxon>
        <taxon>Betaproteobacteria</taxon>
        <taxon>Burkholderiales</taxon>
        <taxon>Burkholderiaceae</taxon>
        <taxon>Paraburkholderia</taxon>
    </lineage>
</organism>
<dbReference type="GO" id="GO:0016779">
    <property type="term" value="F:nucleotidyltransferase activity"/>
    <property type="evidence" value="ECO:0007669"/>
    <property type="project" value="UniProtKB-KW"/>
</dbReference>
<name>A0A2I8F4G5_9BURK</name>
<evidence type="ECO:0000256" key="1">
    <source>
        <dbReference type="ARBA" id="ARBA00022679"/>
    </source>
</evidence>
<keyword evidence="1" id="KW-0808">Transferase</keyword>
<protein>
    <submittedName>
        <fullName evidence="5">Malonate decarboxylase holo-ACP synthase</fullName>
    </submittedName>
</protein>
<dbReference type="Pfam" id="PF10620">
    <property type="entry name" value="MdcG"/>
    <property type="match status" value="1"/>
</dbReference>
<dbReference type="RefSeq" id="WP_042315732.1">
    <property type="nucleotide sequence ID" value="NZ_CP026114.1"/>
</dbReference>
<dbReference type="KEGG" id="pter:C2L65_44120"/>
<evidence type="ECO:0000313" key="6">
    <source>
        <dbReference type="Proteomes" id="UP000243502"/>
    </source>
</evidence>
<dbReference type="InterPro" id="IPR017557">
    <property type="entry name" value="Holo-ACP_synthase"/>
</dbReference>
<dbReference type="AlphaFoldDB" id="A0A2I8F4G5"/>
<accession>A0A2I8F4G5</accession>
<gene>
    <name evidence="5" type="ORF">C2L65_44120</name>
</gene>
<evidence type="ECO:0000313" key="5">
    <source>
        <dbReference type="EMBL" id="AUT66608.1"/>
    </source>
</evidence>
<dbReference type="Pfam" id="PF20866">
    <property type="entry name" value="MdcG_N"/>
    <property type="match status" value="1"/>
</dbReference>
<proteinExistence type="predicted"/>
<sequence>MRTARATDATLRPHDLLWIGDPHDVRSTSPVPAWATRKWLTLAPVVVRRETVIDDGLVPVGLRGHERSQRFAACVPRERIQRHVTPESLAQARAWRRHAGFAKLPCVSALNRVAPELDRLQLAWGITGSVGFALASGISTLRPDSDLDLLLRAAKPLSRDDARSILSVFQAAGARVDMQVDTGDAGFALAEWAGLTDRVLLKTGQGPMLVANPWAAHAPSLSQPS</sequence>
<keyword evidence="2" id="KW-0548">Nucleotidyltransferase</keyword>
<evidence type="ECO:0000259" key="4">
    <source>
        <dbReference type="Pfam" id="PF20866"/>
    </source>
</evidence>
<dbReference type="NCBIfam" id="NF002332">
    <property type="entry name" value="PRK01293.1"/>
    <property type="match status" value="1"/>
</dbReference>
<dbReference type="InterPro" id="IPR049180">
    <property type="entry name" value="MdcG_C"/>
</dbReference>
<dbReference type="EMBL" id="CP026114">
    <property type="protein sequence ID" value="AUT66608.1"/>
    <property type="molecule type" value="Genomic_DNA"/>
</dbReference>
<evidence type="ECO:0000259" key="3">
    <source>
        <dbReference type="Pfam" id="PF10620"/>
    </source>
</evidence>
<evidence type="ECO:0000256" key="2">
    <source>
        <dbReference type="ARBA" id="ARBA00022695"/>
    </source>
</evidence>